<evidence type="ECO:0000313" key="1">
    <source>
        <dbReference type="EMBL" id="QBK91545.1"/>
    </source>
</evidence>
<dbReference type="EMBL" id="MK500545">
    <property type="protein sequence ID" value="QBK91545.1"/>
    <property type="molecule type" value="Genomic_DNA"/>
</dbReference>
<organism evidence="1">
    <name type="scientific">Pithovirus LCPAC302</name>
    <dbReference type="NCBI Taxonomy" id="2506593"/>
    <lineage>
        <taxon>Viruses</taxon>
        <taxon>Pithoviruses</taxon>
    </lineage>
</organism>
<reference evidence="1" key="1">
    <citation type="journal article" date="2019" name="MBio">
        <title>Virus Genomes from Deep Sea Sediments Expand the Ocean Megavirome and Support Independent Origins of Viral Gigantism.</title>
        <authorList>
            <person name="Backstrom D."/>
            <person name="Yutin N."/>
            <person name="Jorgensen S.L."/>
            <person name="Dharamshi J."/>
            <person name="Homa F."/>
            <person name="Zaremba-Niedwiedzka K."/>
            <person name="Spang A."/>
            <person name="Wolf Y.I."/>
            <person name="Koonin E.V."/>
            <person name="Ettema T.J."/>
        </authorList>
    </citation>
    <scope>NUCLEOTIDE SEQUENCE</scope>
</reference>
<proteinExistence type="predicted"/>
<gene>
    <name evidence="1" type="ORF">LCPAC302_01650</name>
</gene>
<sequence>MNKIHKILFPYNQEEIDDDRIMYIDIIKEVNTLCENEHSHHILIILARFLDIKIRPTTGLNELCNLIISNIDYNLKYNITDLTKNFTKIYGPEKVKLIFSFLINNDLLENFYNIENNDDLLRFSVEYGLCDIVQFLYEYYLTEYEINLLQSFDSKLKTEDVSPYTLKGTATTGSSNVELKTQRWDRFSNARKQCIRYLVNMRKYSRSRMDKNQFYYRLKSKYMKNI</sequence>
<protein>
    <submittedName>
        <fullName evidence="1">Uncharacterized protein</fullName>
    </submittedName>
</protein>
<accession>A0A481Z7R6</accession>
<name>A0A481Z7R6_9VIRU</name>